<evidence type="ECO:0000313" key="1">
    <source>
        <dbReference type="EMBL" id="KAI1877639.1"/>
    </source>
</evidence>
<name>A0A9Q0ATP8_9PEZI</name>
<proteinExistence type="predicted"/>
<keyword evidence="2" id="KW-1185">Reference proteome</keyword>
<dbReference type="AlphaFoldDB" id="A0A9Q0ATP8"/>
<gene>
    <name evidence="1" type="ORF">JX265_003647</name>
</gene>
<dbReference type="Proteomes" id="UP000829685">
    <property type="component" value="Unassembled WGS sequence"/>
</dbReference>
<organism evidence="1 2">
    <name type="scientific">Neoarthrinium moseri</name>
    <dbReference type="NCBI Taxonomy" id="1658444"/>
    <lineage>
        <taxon>Eukaryota</taxon>
        <taxon>Fungi</taxon>
        <taxon>Dikarya</taxon>
        <taxon>Ascomycota</taxon>
        <taxon>Pezizomycotina</taxon>
        <taxon>Sordariomycetes</taxon>
        <taxon>Xylariomycetidae</taxon>
        <taxon>Amphisphaeriales</taxon>
        <taxon>Apiosporaceae</taxon>
        <taxon>Neoarthrinium</taxon>
    </lineage>
</organism>
<accession>A0A9Q0ATP8</accession>
<sequence length="406" mass="44192">MNCFNAHDSTCKAPPLSDCQKLGPEETARKEAYWTLVNAANFYDLMHVFLNIFDTAAFATNYDIGSISGNITIKAPTTDTKSLLANIASVFSISGAAAGAASGPLAAGLGVIGGIITVAANNVKAPEETDTENALDQRMKASFQAVQDAVGNILTAVFADGTLDHVQGMENAYPPGSPYKESISRFFDGGRFFYGTYYLKENDLRKAFTDNLRMNLVSVALTEANYYVLKDGYAPDKCPKEESGIIIDGHCFTLEAPGPGGYPMAPGTRERYTVQAERKVLDYVTKTHKIDLGDLYRVSYDCQKKHNGYNVASPLGTINFDTSTRQDCFYDMPVIEASYTDNSKVSNQSPCYVVYHKDEGKNRKAGSTYLPKNLQNIFGGKSDMFDYCAECTDSPAICSGGSPFRT</sequence>
<protein>
    <submittedName>
        <fullName evidence="1">Uncharacterized protein</fullName>
    </submittedName>
</protein>
<evidence type="ECO:0000313" key="2">
    <source>
        <dbReference type="Proteomes" id="UP000829685"/>
    </source>
</evidence>
<reference evidence="1" key="1">
    <citation type="submission" date="2021-03" db="EMBL/GenBank/DDBJ databases">
        <title>Revisited historic fungal species revealed as producer of novel bioactive compounds through whole genome sequencing and comparative genomics.</title>
        <authorList>
            <person name="Vignolle G.A."/>
            <person name="Hochenegger N."/>
            <person name="Mach R.L."/>
            <person name="Mach-Aigner A.R."/>
            <person name="Javad Rahimi M."/>
            <person name="Salim K.A."/>
            <person name="Chan C.M."/>
            <person name="Lim L.B.L."/>
            <person name="Cai F."/>
            <person name="Druzhinina I.S."/>
            <person name="U'Ren J.M."/>
            <person name="Derntl C."/>
        </authorList>
    </citation>
    <scope>NUCLEOTIDE SEQUENCE</scope>
    <source>
        <strain evidence="1">TUCIM 5799</strain>
    </source>
</reference>
<dbReference type="EMBL" id="JAFIMR010000006">
    <property type="protein sequence ID" value="KAI1877639.1"/>
    <property type="molecule type" value="Genomic_DNA"/>
</dbReference>
<comment type="caution">
    <text evidence="1">The sequence shown here is derived from an EMBL/GenBank/DDBJ whole genome shotgun (WGS) entry which is preliminary data.</text>
</comment>